<dbReference type="EMBL" id="BOMF01000140">
    <property type="protein sequence ID" value="GID50114.1"/>
    <property type="molecule type" value="Genomic_DNA"/>
</dbReference>
<evidence type="ECO:0000313" key="1">
    <source>
        <dbReference type="EMBL" id="GID50114.1"/>
    </source>
</evidence>
<name>A0A7W5AR90_9ACTN</name>
<sequence>MAADPGVAGSGDALPMALVDVTGIPLDQLLPSTDSVLANSLSALVAEMSGNREILAAFSNFAPDEPSPL</sequence>
<keyword evidence="3" id="KW-1185">Reference proteome</keyword>
<evidence type="ECO:0000313" key="2">
    <source>
        <dbReference type="EMBL" id="MBB3100896.1"/>
    </source>
</evidence>
<dbReference type="RefSeq" id="WP_183226969.1">
    <property type="nucleotide sequence ID" value="NZ_BAAAGQ010000030.1"/>
</dbReference>
<reference evidence="1 4" key="2">
    <citation type="submission" date="2021-01" db="EMBL/GenBank/DDBJ databases">
        <title>Whole genome shotgun sequence of Actinoplanes capillaceus NBRC 16408.</title>
        <authorList>
            <person name="Komaki H."/>
            <person name="Tamura T."/>
        </authorList>
    </citation>
    <scope>NUCLEOTIDE SEQUENCE [LARGE SCALE GENOMIC DNA]</scope>
    <source>
        <strain evidence="1 4">NBRC 16408</strain>
    </source>
</reference>
<dbReference type="EMBL" id="JACHXF010000030">
    <property type="protein sequence ID" value="MBB3100896.1"/>
    <property type="molecule type" value="Genomic_DNA"/>
</dbReference>
<dbReference type="Proteomes" id="UP000590749">
    <property type="component" value="Unassembled WGS sequence"/>
</dbReference>
<evidence type="ECO:0000313" key="4">
    <source>
        <dbReference type="Proteomes" id="UP000645640"/>
    </source>
</evidence>
<evidence type="ECO:0000313" key="3">
    <source>
        <dbReference type="Proteomes" id="UP000590749"/>
    </source>
</evidence>
<reference evidence="2 3" key="1">
    <citation type="submission" date="2020-08" db="EMBL/GenBank/DDBJ databases">
        <title>Genomic Encyclopedia of Type Strains, Phase III (KMG-III): the genomes of soil and plant-associated and newly described type strains.</title>
        <authorList>
            <person name="Whitman W."/>
        </authorList>
    </citation>
    <scope>NUCLEOTIDE SEQUENCE [LARGE SCALE GENOMIC DNA]</scope>
    <source>
        <strain evidence="2 3">CECT 3287</strain>
    </source>
</reference>
<gene>
    <name evidence="1" type="ORF">Aca07nite_73890</name>
    <name evidence="2" type="ORF">FHR83_008622</name>
</gene>
<comment type="caution">
    <text evidence="2">The sequence shown here is derived from an EMBL/GenBank/DDBJ whole genome shotgun (WGS) entry which is preliminary data.</text>
</comment>
<evidence type="ECO:0008006" key="5">
    <source>
        <dbReference type="Google" id="ProtNLM"/>
    </source>
</evidence>
<protein>
    <recommendedName>
        <fullName evidence="5">FXSXX-COOH protein</fullName>
    </recommendedName>
</protein>
<proteinExistence type="predicted"/>
<dbReference type="AlphaFoldDB" id="A0A7W5AR90"/>
<organism evidence="2 3">
    <name type="scientific">Actinoplanes campanulatus</name>
    <dbReference type="NCBI Taxonomy" id="113559"/>
    <lineage>
        <taxon>Bacteria</taxon>
        <taxon>Bacillati</taxon>
        <taxon>Actinomycetota</taxon>
        <taxon>Actinomycetes</taxon>
        <taxon>Micromonosporales</taxon>
        <taxon>Micromonosporaceae</taxon>
        <taxon>Actinoplanes</taxon>
    </lineage>
</organism>
<accession>A0A7W5AR90</accession>